<feature type="region of interest" description="Disordered" evidence="1">
    <location>
        <begin position="259"/>
        <end position="395"/>
    </location>
</feature>
<proteinExistence type="predicted"/>
<name>A0A3P6BQD1_BRACM</name>
<feature type="compositionally biased region" description="Acidic residues" evidence="1">
    <location>
        <begin position="336"/>
        <end position="346"/>
    </location>
</feature>
<evidence type="ECO:0000256" key="1">
    <source>
        <dbReference type="SAM" id="MobiDB-lite"/>
    </source>
</evidence>
<feature type="region of interest" description="Disordered" evidence="1">
    <location>
        <begin position="41"/>
        <end position="241"/>
    </location>
</feature>
<feature type="compositionally biased region" description="Acidic residues" evidence="1">
    <location>
        <begin position="310"/>
        <end position="329"/>
    </location>
</feature>
<dbReference type="EMBL" id="LR031575">
    <property type="protein sequence ID" value="VDD03194.1"/>
    <property type="molecule type" value="Genomic_DNA"/>
</dbReference>
<feature type="compositionally biased region" description="Acidic residues" evidence="1">
    <location>
        <begin position="287"/>
        <end position="302"/>
    </location>
</feature>
<dbReference type="EMBL" id="LS974624">
    <property type="protein sequence ID" value="CAG7897044.1"/>
    <property type="molecule type" value="Genomic_DNA"/>
</dbReference>
<dbReference type="Proteomes" id="UP000694005">
    <property type="component" value="Chromosome A08"/>
</dbReference>
<feature type="compositionally biased region" description="Basic and acidic residues" evidence="1">
    <location>
        <begin position="214"/>
        <end position="230"/>
    </location>
</feature>
<evidence type="ECO:0000313" key="3">
    <source>
        <dbReference type="EMBL" id="VDD03194.1"/>
    </source>
</evidence>
<sequence length="395" mass="43626">MGFVETLVVITLLSKRHLFHSVCVSFKYCPLFKLQREQAKSWKKGSNAGKGQKAAAKRKAAVKKKKEAAAKRKVAVKKKKNVAKRSETTEKKRKRDSGLDGGSSSNPTKRARNRVRETAASPLEHQGVHSPTPAAELPSQGNSKGTPRPVIPSQPQKSPTPTHAASEAENPQQPRVTSGSSTKSPSHRVDKQDGEEIGSNNRDSNALEVAVDNDAPRTVERDDMTVEADKPAGFFFKRSDYGKDETILARRLKELEQDKIQRESWSFQFGEAETGYASGGRRRDKDGDEEAEMYGDKEGDEEAEKHGDKEGDEEAEKQGLDDYEADKEGEDNGDKDGDEADAEKDGDEAKAENDGETQIEAEAEKDGEKDVEKQIEAEAEKLMQDTEERFDDDGD</sequence>
<feature type="compositionally biased region" description="Polar residues" evidence="1">
    <location>
        <begin position="153"/>
        <end position="184"/>
    </location>
</feature>
<protein>
    <submittedName>
        <fullName evidence="2">Uncharacterized protein</fullName>
    </submittedName>
</protein>
<feature type="compositionally biased region" description="Basic residues" evidence="1">
    <location>
        <begin position="55"/>
        <end position="83"/>
    </location>
</feature>
<gene>
    <name evidence="3" type="ORF">BRAA08T32671Z</name>
    <name evidence="2" type="ORF">BRAPAZ1V2_A08P07100.2</name>
</gene>
<feature type="compositionally biased region" description="Low complexity" evidence="1">
    <location>
        <begin position="44"/>
        <end position="54"/>
    </location>
</feature>
<dbReference type="AlphaFoldDB" id="A0A3P6BQD1"/>
<dbReference type="Gramene" id="A08p07100.2_BraZ1">
    <property type="protein sequence ID" value="A08p07100.2_BraZ1.CDS"/>
    <property type="gene ID" value="A08g07100.2_BraZ1"/>
</dbReference>
<evidence type="ECO:0000313" key="2">
    <source>
        <dbReference type="EMBL" id="CAG7897044.1"/>
    </source>
</evidence>
<accession>A0A3P6BQD1</accession>
<feature type="compositionally biased region" description="Basic and acidic residues" evidence="1">
    <location>
        <begin position="362"/>
        <end position="387"/>
    </location>
</feature>
<organism evidence="3">
    <name type="scientific">Brassica campestris</name>
    <name type="common">Field mustard</name>
    <dbReference type="NCBI Taxonomy" id="3711"/>
    <lineage>
        <taxon>Eukaryota</taxon>
        <taxon>Viridiplantae</taxon>
        <taxon>Streptophyta</taxon>
        <taxon>Embryophyta</taxon>
        <taxon>Tracheophyta</taxon>
        <taxon>Spermatophyta</taxon>
        <taxon>Magnoliopsida</taxon>
        <taxon>eudicotyledons</taxon>
        <taxon>Gunneridae</taxon>
        <taxon>Pentapetalae</taxon>
        <taxon>rosids</taxon>
        <taxon>malvids</taxon>
        <taxon>Brassicales</taxon>
        <taxon>Brassicaceae</taxon>
        <taxon>Brassiceae</taxon>
        <taxon>Brassica</taxon>
    </lineage>
</organism>
<reference evidence="3" key="1">
    <citation type="submission" date="2018-11" db="EMBL/GenBank/DDBJ databases">
        <authorList>
            <consortium name="Genoscope - CEA"/>
            <person name="William W."/>
        </authorList>
    </citation>
    <scope>NUCLEOTIDE SEQUENCE</scope>
</reference>